<dbReference type="Proteomes" id="UP001175000">
    <property type="component" value="Unassembled WGS sequence"/>
</dbReference>
<dbReference type="EMBL" id="JAULSU010000001">
    <property type="protein sequence ID" value="KAK0634200.1"/>
    <property type="molecule type" value="Genomic_DNA"/>
</dbReference>
<keyword evidence="4" id="KW-0012">Acyltransferase</keyword>
<evidence type="ECO:0000313" key="6">
    <source>
        <dbReference type="Proteomes" id="UP001175000"/>
    </source>
</evidence>
<proteinExistence type="inferred from homology"/>
<dbReference type="AlphaFoldDB" id="A0AA39XJH4"/>
<comment type="pathway">
    <text evidence="1">Secondary metabolite biosynthesis.</text>
</comment>
<gene>
    <name evidence="5" type="ORF">B0T14DRAFT_508540</name>
</gene>
<dbReference type="InterPro" id="IPR023213">
    <property type="entry name" value="CAT-like_dom_sf"/>
</dbReference>
<keyword evidence="6" id="KW-1185">Reference proteome</keyword>
<dbReference type="Gene3D" id="3.30.559.10">
    <property type="entry name" value="Chloramphenicol acetyltransferase-like domain"/>
    <property type="match status" value="2"/>
</dbReference>
<comment type="similarity">
    <text evidence="2">Belongs to the plant acyltransferase family.</text>
</comment>
<organism evidence="5 6">
    <name type="scientific">Immersiella caudata</name>
    <dbReference type="NCBI Taxonomy" id="314043"/>
    <lineage>
        <taxon>Eukaryota</taxon>
        <taxon>Fungi</taxon>
        <taxon>Dikarya</taxon>
        <taxon>Ascomycota</taxon>
        <taxon>Pezizomycotina</taxon>
        <taxon>Sordariomycetes</taxon>
        <taxon>Sordariomycetidae</taxon>
        <taxon>Sordariales</taxon>
        <taxon>Lasiosphaeriaceae</taxon>
        <taxon>Immersiella</taxon>
    </lineage>
</organism>
<sequence>MDAIRRLIGAPPAQSALPRVETDDVYPLHMLDDTKTLRGIIVTWTLRFNDVLDADKLHVSLCKLLEMGDWIKIGGRLRLNDNGELEIHVPRPFSAERRAVSYSRQSHDVNIKDHPLAKRLPEATDGPSVQAGPGEFQCFAVPDGAPSTLDDFLYSDVPQLSLHITSFNDATLVGLSWPHTLMDVMGQQALLRSWSLVLAGREDEVPLVLGARDDAICAAADAPVEEGEKEPFRLGEKQLKGLAMLRFGLKFGSDLLWNQVVETRSIFLPKKAVEELRRRAQEDLSVFHRGKEVPFVSEGDVLTAWATRTLASSVPQPRPLTVLHALNARFRLSSLLAQQNNGVYIQNMAVAACTFLSHETAIGPLGPIALENRRHLSEQSTEGQVLACLRELRQQAKTTSDPSIVCGEPDAVLVPFTNWTRADIFKTVDFSPAVVRAGDTSPNRTNPRGTVVFHHAGNMRQGPEVRNVFVILGKDHDGNCWMTGILLPRTWARIEEGLKELS</sequence>
<evidence type="ECO:0000256" key="2">
    <source>
        <dbReference type="ARBA" id="ARBA00009861"/>
    </source>
</evidence>
<dbReference type="PANTHER" id="PTHR31896:SF69">
    <property type="entry name" value="FAMILY REGULATORY PROTEIN, PUTATIVE (AFU_ORTHOLOGUE AFUA_3G14730)-RELATED"/>
    <property type="match status" value="1"/>
</dbReference>
<evidence type="ECO:0000313" key="5">
    <source>
        <dbReference type="EMBL" id="KAK0634200.1"/>
    </source>
</evidence>
<dbReference type="PANTHER" id="PTHR31896">
    <property type="entry name" value="FAMILY REGULATORY PROTEIN, PUTATIVE (AFU_ORTHOLOGUE AFUA_3G14730)-RELATED"/>
    <property type="match status" value="1"/>
</dbReference>
<accession>A0AA39XJH4</accession>
<evidence type="ECO:0000256" key="3">
    <source>
        <dbReference type="ARBA" id="ARBA00022679"/>
    </source>
</evidence>
<comment type="caution">
    <text evidence="5">The sequence shown here is derived from an EMBL/GenBank/DDBJ whole genome shotgun (WGS) entry which is preliminary data.</text>
</comment>
<dbReference type="InterPro" id="IPR051283">
    <property type="entry name" value="Sec_Metabolite_Acyltrans"/>
</dbReference>
<evidence type="ECO:0000256" key="1">
    <source>
        <dbReference type="ARBA" id="ARBA00005179"/>
    </source>
</evidence>
<reference evidence="5" key="1">
    <citation type="submission" date="2023-06" db="EMBL/GenBank/DDBJ databases">
        <title>Genome-scale phylogeny and comparative genomics of the fungal order Sordariales.</title>
        <authorList>
            <consortium name="Lawrence Berkeley National Laboratory"/>
            <person name="Hensen N."/>
            <person name="Bonometti L."/>
            <person name="Westerberg I."/>
            <person name="Brannstrom I.O."/>
            <person name="Guillou S."/>
            <person name="Cros-Aarteil S."/>
            <person name="Calhoun S."/>
            <person name="Haridas S."/>
            <person name="Kuo A."/>
            <person name="Mondo S."/>
            <person name="Pangilinan J."/>
            <person name="Riley R."/>
            <person name="Labutti K."/>
            <person name="Andreopoulos B."/>
            <person name="Lipzen A."/>
            <person name="Chen C."/>
            <person name="Yanf M."/>
            <person name="Daum C."/>
            <person name="Ng V."/>
            <person name="Clum A."/>
            <person name="Steindorff A."/>
            <person name="Ohm R."/>
            <person name="Martin F."/>
            <person name="Silar P."/>
            <person name="Natvig D."/>
            <person name="Lalanne C."/>
            <person name="Gautier V."/>
            <person name="Ament-Velasquez S.L."/>
            <person name="Kruys A."/>
            <person name="Hutchinson M.I."/>
            <person name="Powell A.J."/>
            <person name="Barry K."/>
            <person name="Miller A.N."/>
            <person name="Grigoriev I.V."/>
            <person name="Debuchy R."/>
            <person name="Gladieux P."/>
            <person name="Thoren M.H."/>
            <person name="Johannesson H."/>
        </authorList>
    </citation>
    <scope>NUCLEOTIDE SEQUENCE</scope>
    <source>
        <strain evidence="5">CBS 606.72</strain>
    </source>
</reference>
<dbReference type="Pfam" id="PF02458">
    <property type="entry name" value="Transferase"/>
    <property type="match status" value="1"/>
</dbReference>
<name>A0AA39XJH4_9PEZI</name>
<dbReference type="GO" id="GO:0016746">
    <property type="term" value="F:acyltransferase activity"/>
    <property type="evidence" value="ECO:0007669"/>
    <property type="project" value="UniProtKB-KW"/>
</dbReference>
<evidence type="ECO:0000256" key="4">
    <source>
        <dbReference type="ARBA" id="ARBA00023315"/>
    </source>
</evidence>
<protein>
    <submittedName>
        <fullName evidence="5">Uncharacterized protein</fullName>
    </submittedName>
</protein>
<keyword evidence="3" id="KW-0808">Transferase</keyword>